<protein>
    <submittedName>
        <fullName evidence="2">Putative carboxylesterase 120</fullName>
    </submittedName>
</protein>
<dbReference type="EMBL" id="QAPG01001807">
    <property type="protein sequence ID" value="TDZ27715.1"/>
    <property type="molecule type" value="Genomic_DNA"/>
</dbReference>
<dbReference type="InterPro" id="IPR013094">
    <property type="entry name" value="AB_hydrolase_3"/>
</dbReference>
<sequence length="324" mass="35486">MALADPSDLSRFADFDILTTTYKTVSSHNITTDILISKSLPASTKAPILLRYHGGGFIAGSSLYPGFFQPWHMELAKRHAAIIVSPNYRLYPETSIPEILGDVEDHWNWIHEHLDAFLGQQTKGRVGADTGRILTAGDSAGGYLSLMVGLSHADEIRASLAAYPPVDFQSDHFTQPTKTPTMGVAPVPISVLEDHLQMVRDGLAPAVVSEDPAFERAPLMFSVSHNAQFKCAFPSENRETLLLGRVEDGARFPRGGVFVWHGADDTVAPVEGVVKLKEKMEAVDPELEFEVAVRPGDHIFDTKAKIDDEWMATGLRGPVAAWLK</sequence>
<comment type="caution">
    <text evidence="2">The sequence shown here is derived from an EMBL/GenBank/DDBJ whole genome shotgun (WGS) entry which is preliminary data.</text>
</comment>
<evidence type="ECO:0000313" key="2">
    <source>
        <dbReference type="EMBL" id="TDZ27715.1"/>
    </source>
</evidence>
<accession>A0A4R8PYA6</accession>
<evidence type="ECO:0000259" key="1">
    <source>
        <dbReference type="Pfam" id="PF07859"/>
    </source>
</evidence>
<dbReference type="SUPFAM" id="SSF53474">
    <property type="entry name" value="alpha/beta-Hydrolases"/>
    <property type="match status" value="1"/>
</dbReference>
<dbReference type="Proteomes" id="UP000295083">
    <property type="component" value="Unassembled WGS sequence"/>
</dbReference>
<feature type="domain" description="Alpha/beta hydrolase fold-3" evidence="1">
    <location>
        <begin position="50"/>
        <end position="175"/>
    </location>
</feature>
<dbReference type="InterPro" id="IPR050466">
    <property type="entry name" value="Carboxylest/Gibb_receptor"/>
</dbReference>
<dbReference type="InterPro" id="IPR029058">
    <property type="entry name" value="AB_hydrolase_fold"/>
</dbReference>
<dbReference type="Pfam" id="PF07859">
    <property type="entry name" value="Abhydrolase_3"/>
    <property type="match status" value="1"/>
</dbReference>
<organism evidence="2 3">
    <name type="scientific">Colletotrichum spinosum</name>
    <dbReference type="NCBI Taxonomy" id="1347390"/>
    <lineage>
        <taxon>Eukaryota</taxon>
        <taxon>Fungi</taxon>
        <taxon>Dikarya</taxon>
        <taxon>Ascomycota</taxon>
        <taxon>Pezizomycotina</taxon>
        <taxon>Sordariomycetes</taxon>
        <taxon>Hypocreomycetidae</taxon>
        <taxon>Glomerellales</taxon>
        <taxon>Glomerellaceae</taxon>
        <taxon>Colletotrichum</taxon>
        <taxon>Colletotrichum orbiculare species complex</taxon>
    </lineage>
</organism>
<dbReference type="Gene3D" id="3.40.50.1820">
    <property type="entry name" value="alpha/beta hydrolase"/>
    <property type="match status" value="1"/>
</dbReference>
<reference evidence="2 3" key="1">
    <citation type="submission" date="2018-11" db="EMBL/GenBank/DDBJ databases">
        <title>Genome sequence and assembly of Colletotrichum spinosum.</title>
        <authorList>
            <person name="Gan P."/>
            <person name="Shirasu K."/>
        </authorList>
    </citation>
    <scope>NUCLEOTIDE SEQUENCE [LARGE SCALE GENOMIC DNA]</scope>
    <source>
        <strain evidence="2 3">CBS 515.97</strain>
    </source>
</reference>
<evidence type="ECO:0000313" key="3">
    <source>
        <dbReference type="Proteomes" id="UP000295083"/>
    </source>
</evidence>
<keyword evidence="3" id="KW-1185">Reference proteome</keyword>
<dbReference type="PANTHER" id="PTHR23024:SF339">
    <property type="entry name" value="ALPHA_BETA HYDROLASE FOLD-3 DOMAIN-CONTAINING PROTEIN"/>
    <property type="match status" value="1"/>
</dbReference>
<gene>
    <name evidence="2" type="primary">CXE20</name>
    <name evidence="2" type="ORF">C8035_v009509</name>
</gene>
<dbReference type="GO" id="GO:0016787">
    <property type="term" value="F:hydrolase activity"/>
    <property type="evidence" value="ECO:0007669"/>
    <property type="project" value="InterPro"/>
</dbReference>
<proteinExistence type="predicted"/>
<dbReference type="AlphaFoldDB" id="A0A4R8PYA6"/>
<name>A0A4R8PYA6_9PEZI</name>
<dbReference type="PANTHER" id="PTHR23024">
    <property type="entry name" value="ARYLACETAMIDE DEACETYLASE"/>
    <property type="match status" value="1"/>
</dbReference>